<feature type="region of interest" description="Disordered" evidence="2">
    <location>
        <begin position="808"/>
        <end position="828"/>
    </location>
</feature>
<dbReference type="EMBL" id="HBEO01017911">
    <property type="protein sequence ID" value="CAD8487274.1"/>
    <property type="molecule type" value="Transcribed_RNA"/>
</dbReference>
<protein>
    <submittedName>
        <fullName evidence="3">Uncharacterized protein</fullName>
    </submittedName>
</protein>
<evidence type="ECO:0000256" key="2">
    <source>
        <dbReference type="SAM" id="MobiDB-lite"/>
    </source>
</evidence>
<name>A0A7S0EJV9_9CRYP</name>
<evidence type="ECO:0000313" key="3">
    <source>
        <dbReference type="EMBL" id="CAD8487274.1"/>
    </source>
</evidence>
<gene>
    <name evidence="3" type="ORF">HPHI1048_LOCUS12193</name>
</gene>
<sequence length="915" mass="105266">MSSFVTATTEIYNIFWIIIARAQCGGEVQLSDTVKREFARLREKLAALFPSPTAPLNVSTFLLNHRNCLFRSLLAALFRSNRIFLQDNKQPSYHTSNFIFKRVANISRQRENIYMMGLPRVPSDDMLRHWGIFEGCARPDMYQELAGLLKLLPQDDRLVVEKEWASVDHMVSNCLKTNNIYPDRQIQEAALLSGRCVQESLQFEEIKANLVLYLSGQAAPRTQEDLLTFQSTYDKHMRKVLMSQHASQEEEASDGSEPTQDMSSMDDKHVPTWSTDFTHLITTLQDEMNFLFVHKNLKDMREHARLLLHNLDNIDVLKEAERSHLTLLDVENDNRIIDIPKVPNNLWRLLLEKILSATISRPQESTQDNITDGETIMFDREALFSSVVQCFHLLNSYKKSHLRELSQFEDQKNFQLLRKIMRVEKDGEFIDSVIQSCQESVNRHAYQTMIDKYFGYFLQLQNVSNLWMIAARKQAQQAADTEEKVTGEYNQVINMLKDQIAKMKGNLNTDCMTYASKFSNATLDIVKEESTQIKPSVIQRVHNLLENQTILPERKVPEGSESSIEALRAEQEELQKMLSLDIAFLKFKKVFRRHNFETKRKEIEASRKSCNKERFEIQKEIAPLPRQLQSLQERLEALELEKGTLSKELENLNQEKLELLMTKVRMSKRISEIEEEFGFKGTDNQEEKIEKLEKLLEEGRADGMRLGDHSDYAEPSSADRFLREVKPSASEREARELRQAIKDAQESKILYYKLLHLHRDEVTTFEDLASAGDPSLLASFIERKCRIFELWDQHIAARNLQLANLLGPDGHPAASSPSQGPARPPTPSACKSRFLFPRGRALEYQVQRLSMAPSTLFATDYQARGLSARGTARSRSMIISSSSPAPNTRLPLLVKAPKVIKTARSFDQVRLSRNL</sequence>
<reference evidence="3" key="1">
    <citation type="submission" date="2021-01" db="EMBL/GenBank/DDBJ databases">
        <authorList>
            <person name="Corre E."/>
            <person name="Pelletier E."/>
            <person name="Niang G."/>
            <person name="Scheremetjew M."/>
            <person name="Finn R."/>
            <person name="Kale V."/>
            <person name="Holt S."/>
            <person name="Cochrane G."/>
            <person name="Meng A."/>
            <person name="Brown T."/>
            <person name="Cohen L."/>
        </authorList>
    </citation>
    <scope>NUCLEOTIDE SEQUENCE</scope>
    <source>
        <strain evidence="3">CCMP325</strain>
    </source>
</reference>
<organism evidence="3">
    <name type="scientific">Hanusia phi</name>
    <dbReference type="NCBI Taxonomy" id="3032"/>
    <lineage>
        <taxon>Eukaryota</taxon>
        <taxon>Cryptophyceae</taxon>
        <taxon>Pyrenomonadales</taxon>
        <taxon>Geminigeraceae</taxon>
        <taxon>Hanusia</taxon>
    </lineage>
</organism>
<accession>A0A7S0EJV9</accession>
<feature type="region of interest" description="Disordered" evidence="2">
    <location>
        <begin position="243"/>
        <end position="268"/>
    </location>
</feature>
<dbReference type="AlphaFoldDB" id="A0A7S0EJV9"/>
<proteinExistence type="predicted"/>
<feature type="coiled-coil region" evidence="1">
    <location>
        <begin position="628"/>
        <end position="702"/>
    </location>
</feature>
<evidence type="ECO:0000256" key="1">
    <source>
        <dbReference type="SAM" id="Coils"/>
    </source>
</evidence>
<keyword evidence="1" id="KW-0175">Coiled coil</keyword>